<proteinExistence type="predicted"/>
<evidence type="ECO:0000313" key="3">
    <source>
        <dbReference type="Proteomes" id="UP000494117"/>
    </source>
</evidence>
<dbReference type="RefSeq" id="WP_175211635.1">
    <property type="nucleotide sequence ID" value="NZ_CADILG010000100.1"/>
</dbReference>
<accession>A0A6S7EYT7</accession>
<dbReference type="Proteomes" id="UP000494117">
    <property type="component" value="Unassembled WGS sequence"/>
</dbReference>
<dbReference type="AlphaFoldDB" id="A0A6S7EYT7"/>
<name>A0A6S7EYT7_9BURK</name>
<dbReference type="EMBL" id="CADILG010000100">
    <property type="protein sequence ID" value="CAB3928215.1"/>
    <property type="molecule type" value="Genomic_DNA"/>
</dbReference>
<reference evidence="2 3" key="1">
    <citation type="submission" date="2020-04" db="EMBL/GenBank/DDBJ databases">
        <authorList>
            <person name="De Canck E."/>
        </authorList>
    </citation>
    <scope>NUCLEOTIDE SEQUENCE [LARGE SCALE GENOMIC DNA]</scope>
    <source>
        <strain evidence="2 3">LMG 26858</strain>
    </source>
</reference>
<sequence>MDIYAEWNALLERRRRHNTSGQDGSDFEQWKQSRGIKTAPQQLELFQ</sequence>
<evidence type="ECO:0000256" key="1">
    <source>
        <dbReference type="SAM" id="MobiDB-lite"/>
    </source>
</evidence>
<protein>
    <submittedName>
        <fullName evidence="2">Uncharacterized protein</fullName>
    </submittedName>
</protein>
<keyword evidence="3" id="KW-1185">Reference proteome</keyword>
<evidence type="ECO:0000313" key="2">
    <source>
        <dbReference type="EMBL" id="CAB3928215.1"/>
    </source>
</evidence>
<feature type="region of interest" description="Disordered" evidence="1">
    <location>
        <begin position="15"/>
        <end position="47"/>
    </location>
</feature>
<gene>
    <name evidence="2" type="ORF">LMG26858_06177</name>
</gene>
<organism evidence="2 3">
    <name type="scientific">Achromobacter anxifer</name>
    <dbReference type="NCBI Taxonomy" id="1287737"/>
    <lineage>
        <taxon>Bacteria</taxon>
        <taxon>Pseudomonadati</taxon>
        <taxon>Pseudomonadota</taxon>
        <taxon>Betaproteobacteria</taxon>
        <taxon>Burkholderiales</taxon>
        <taxon>Alcaligenaceae</taxon>
        <taxon>Achromobacter</taxon>
    </lineage>
</organism>